<keyword evidence="1" id="KW-0812">Transmembrane</keyword>
<evidence type="ECO:0000313" key="3">
    <source>
        <dbReference type="EMBL" id="NOL39608.1"/>
    </source>
</evidence>
<dbReference type="EMBL" id="JABJRC010000001">
    <property type="protein sequence ID" value="NOL39608.1"/>
    <property type="molecule type" value="Genomic_DNA"/>
</dbReference>
<reference evidence="2 5" key="2">
    <citation type="submission" date="2020-08" db="EMBL/GenBank/DDBJ databases">
        <title>Sequencing the genomes of 1000 actinobacteria strains.</title>
        <authorList>
            <person name="Klenk H.-P."/>
        </authorList>
    </citation>
    <scope>NUCLEOTIDE SEQUENCE [LARGE SCALE GENOMIC DNA]</scope>
    <source>
        <strain evidence="2 5">DSM 15626</strain>
    </source>
</reference>
<organism evidence="3 4">
    <name type="scientific">Kribbella sandramycini</name>
    <dbReference type="NCBI Taxonomy" id="60450"/>
    <lineage>
        <taxon>Bacteria</taxon>
        <taxon>Bacillati</taxon>
        <taxon>Actinomycetota</taxon>
        <taxon>Actinomycetes</taxon>
        <taxon>Propionibacteriales</taxon>
        <taxon>Kribbellaceae</taxon>
        <taxon>Kribbella</taxon>
    </lineage>
</organism>
<protein>
    <recommendedName>
        <fullName evidence="6">DoxX-like protein</fullName>
    </recommendedName>
</protein>
<evidence type="ECO:0000256" key="1">
    <source>
        <dbReference type="SAM" id="Phobius"/>
    </source>
</evidence>
<dbReference type="Proteomes" id="UP000553957">
    <property type="component" value="Unassembled WGS sequence"/>
</dbReference>
<reference evidence="3 4" key="1">
    <citation type="submission" date="2020-05" db="EMBL/GenBank/DDBJ databases">
        <title>Genome sequence of Kribbella sandramycini ATCC 39419.</title>
        <authorList>
            <person name="Maclea K.S."/>
            <person name="Fair J.L."/>
        </authorList>
    </citation>
    <scope>NUCLEOTIDE SEQUENCE [LARGE SCALE GENOMIC DNA]</scope>
    <source>
        <strain evidence="3 4">ATCC 39419</strain>
    </source>
</reference>
<sequence>MRGYARTVVAVLGVFDLIIAGWMTMFPASFYALPTLDWTPPYSEHLMRDVGGGRLATGIMLTAAAITFDLLLVRVGLLAYTAYASVHLIFHAGHLNHHEPAKSVELVVLFSLFVLFPLAALIATWTERRSS</sequence>
<keyword evidence="4" id="KW-1185">Reference proteome</keyword>
<dbReference type="EMBL" id="JACHKF010000001">
    <property type="protein sequence ID" value="MBB6567796.1"/>
    <property type="molecule type" value="Genomic_DNA"/>
</dbReference>
<gene>
    <name evidence="2" type="ORF">HNR71_003433</name>
    <name evidence="3" type="ORF">HPO96_05055</name>
</gene>
<evidence type="ECO:0008006" key="6">
    <source>
        <dbReference type="Google" id="ProtNLM"/>
    </source>
</evidence>
<dbReference type="AlphaFoldDB" id="A0A7Y4KVS7"/>
<keyword evidence="1" id="KW-0472">Membrane</keyword>
<comment type="caution">
    <text evidence="3">The sequence shown here is derived from an EMBL/GenBank/DDBJ whole genome shotgun (WGS) entry which is preliminary data.</text>
</comment>
<dbReference type="Proteomes" id="UP000534306">
    <property type="component" value="Unassembled WGS sequence"/>
</dbReference>
<accession>A0A7Y4KVS7</accession>
<feature type="transmembrane region" description="Helical" evidence="1">
    <location>
        <begin position="7"/>
        <end position="33"/>
    </location>
</feature>
<evidence type="ECO:0000313" key="4">
    <source>
        <dbReference type="Proteomes" id="UP000534306"/>
    </source>
</evidence>
<feature type="transmembrane region" description="Helical" evidence="1">
    <location>
        <begin position="106"/>
        <end position="125"/>
    </location>
</feature>
<dbReference type="RefSeq" id="WP_171671377.1">
    <property type="nucleotide sequence ID" value="NZ_BAAAGT010000003.1"/>
</dbReference>
<name>A0A7Y4KVS7_9ACTN</name>
<keyword evidence="1" id="KW-1133">Transmembrane helix</keyword>
<evidence type="ECO:0000313" key="2">
    <source>
        <dbReference type="EMBL" id="MBB6567796.1"/>
    </source>
</evidence>
<feature type="transmembrane region" description="Helical" evidence="1">
    <location>
        <begin position="77"/>
        <end position="94"/>
    </location>
</feature>
<proteinExistence type="predicted"/>
<evidence type="ECO:0000313" key="5">
    <source>
        <dbReference type="Proteomes" id="UP000553957"/>
    </source>
</evidence>